<comment type="caution">
    <text evidence="2">The sequence shown here is derived from an EMBL/GenBank/DDBJ whole genome shotgun (WGS) entry which is preliminary data.</text>
</comment>
<dbReference type="InterPro" id="IPR007166">
    <property type="entry name" value="Class3_signal_pept_motif"/>
</dbReference>
<accession>A0A165ZD10</accession>
<evidence type="ECO:0000313" key="3">
    <source>
        <dbReference type="Proteomes" id="UP000077066"/>
    </source>
</evidence>
<organism evidence="2 3">
    <name type="scientific">Methanobrevibacter filiformis</name>
    <dbReference type="NCBI Taxonomy" id="55758"/>
    <lineage>
        <taxon>Archaea</taxon>
        <taxon>Methanobacteriati</taxon>
        <taxon>Methanobacteriota</taxon>
        <taxon>Methanomada group</taxon>
        <taxon>Methanobacteria</taxon>
        <taxon>Methanobacteriales</taxon>
        <taxon>Methanobacteriaceae</taxon>
        <taxon>Methanobrevibacter</taxon>
    </lineage>
</organism>
<dbReference type="EMBL" id="LWMT01000273">
    <property type="protein sequence ID" value="KZX10556.1"/>
    <property type="molecule type" value="Genomic_DNA"/>
</dbReference>
<keyword evidence="3" id="KW-1185">Reference proteome</keyword>
<evidence type="ECO:0000313" key="2">
    <source>
        <dbReference type="EMBL" id="KZX10556.1"/>
    </source>
</evidence>
<protein>
    <submittedName>
        <fullName evidence="2">Class III signal peptide</fullName>
    </submittedName>
</protein>
<sequence>MKKLYKDNKAQGSAELILIMGTVLIIVLIVGSYITDISKSINGQIHEAIETGRNSILNKL</sequence>
<gene>
    <name evidence="2" type="ORF">MBFIL_17290</name>
</gene>
<keyword evidence="1" id="KW-0812">Transmembrane</keyword>
<keyword evidence="1" id="KW-0472">Membrane</keyword>
<proteinExistence type="predicted"/>
<keyword evidence="1" id="KW-1133">Transmembrane helix</keyword>
<reference evidence="2 3" key="1">
    <citation type="submission" date="2016-04" db="EMBL/GenBank/DDBJ databases">
        <title>Genome sequence of Methanobrevibacter filiformis DSM 11501.</title>
        <authorList>
            <person name="Poehlein A."/>
            <person name="Seedorf H."/>
            <person name="Daniel R."/>
        </authorList>
    </citation>
    <scope>NUCLEOTIDE SEQUENCE [LARGE SCALE GENOMIC DNA]</scope>
    <source>
        <strain evidence="2 3">DSM 11501</strain>
    </source>
</reference>
<dbReference type="Pfam" id="PF04021">
    <property type="entry name" value="Class_IIIsignal"/>
    <property type="match status" value="1"/>
</dbReference>
<dbReference type="PATRIC" id="fig|55758.3.peg.1945"/>
<name>A0A165ZD10_9EURY</name>
<dbReference type="AlphaFoldDB" id="A0A165ZD10"/>
<evidence type="ECO:0000256" key="1">
    <source>
        <dbReference type="SAM" id="Phobius"/>
    </source>
</evidence>
<dbReference type="Proteomes" id="UP000077066">
    <property type="component" value="Unassembled WGS sequence"/>
</dbReference>
<feature type="transmembrane region" description="Helical" evidence="1">
    <location>
        <begin position="12"/>
        <end position="34"/>
    </location>
</feature>
<dbReference type="RefSeq" id="WP_066973677.1">
    <property type="nucleotide sequence ID" value="NZ_LWMT01000273.1"/>
</dbReference>